<organism evidence="3 5">
    <name type="scientific">Catenibacterium mitsuokai</name>
    <dbReference type="NCBI Taxonomy" id="100886"/>
    <lineage>
        <taxon>Bacteria</taxon>
        <taxon>Bacillati</taxon>
        <taxon>Bacillota</taxon>
        <taxon>Erysipelotrichia</taxon>
        <taxon>Erysipelotrichales</taxon>
        <taxon>Coprobacillaceae</taxon>
        <taxon>Catenibacterium</taxon>
    </lineage>
</organism>
<dbReference type="Proteomes" id="UP001196408">
    <property type="component" value="Unassembled WGS sequence"/>
</dbReference>
<accession>A0AAW4MQA6</accession>
<dbReference type="EMBL" id="JAHOEL010000016">
    <property type="protein sequence ID" value="MBV3392373.1"/>
    <property type="molecule type" value="Genomic_DNA"/>
</dbReference>
<feature type="coiled-coil region" evidence="1">
    <location>
        <begin position="140"/>
        <end position="170"/>
    </location>
</feature>
<proteinExistence type="predicted"/>
<protein>
    <submittedName>
        <fullName evidence="3">DUF1351 domain-containing protein</fullName>
    </submittedName>
</protein>
<dbReference type="EMBL" id="JAHOEF010000015">
    <property type="protein sequence ID" value="MBV3382336.1"/>
    <property type="molecule type" value="Genomic_DNA"/>
</dbReference>
<feature type="region of interest" description="Disordered" evidence="2">
    <location>
        <begin position="336"/>
        <end position="364"/>
    </location>
</feature>
<evidence type="ECO:0000313" key="4">
    <source>
        <dbReference type="EMBL" id="MBV3392373.1"/>
    </source>
</evidence>
<dbReference type="Proteomes" id="UP001197492">
    <property type="component" value="Unassembled WGS sequence"/>
</dbReference>
<sequence>MRFKKEIKDRLYGGYLGVVTDKIDFEIIKVMLADDKKKVEGLEWPFGAVSAVIAVAPDGSVVALKEEHAESYELVKYQDAVEEDTQPIDADVNEVAEMPSLSVVKVIPAQIEGCNVKHFKEAVKSYLKRYDGIVVTADNYKELSDVVSKLKKEKDNVNESKKEVKKEAMKVYTDFENDMKEVLKMFDASISSLSSDIKEFTDKEVAENEMVVRKLCNKALNDYVHRGDFDGYCATKVFSIEPRWSSLKKFINNKKPTKALVDAIKNECERTKETYKSYMQRCESLDIYLEARCKETDVDQEMIDVSVYKDKLRNGSFEDIKPLLERRFREILDRREEQEHQKKEETKKEEVKQQEPVNVSSEEKEPLKMLVGKIVGTNSALNELKTSLDYLKAKYDGCFDYDLRFPRKKKEGK</sequence>
<reference evidence="3 6" key="1">
    <citation type="submission" date="2021-06" db="EMBL/GenBank/DDBJ databases">
        <title>Collection of gut derived symbiotic bacterial strains cultured from healthy donors.</title>
        <authorList>
            <person name="Lin H."/>
            <person name="Littmann E."/>
            <person name="Pamer E.G."/>
        </authorList>
    </citation>
    <scope>NUCLEOTIDE SEQUENCE</scope>
    <source>
        <strain evidence="4 6">MSK.21.70</strain>
        <strain evidence="3">MSK.21.82</strain>
    </source>
</reference>
<keyword evidence="1" id="KW-0175">Coiled coil</keyword>
<evidence type="ECO:0000313" key="3">
    <source>
        <dbReference type="EMBL" id="MBV3382336.1"/>
    </source>
</evidence>
<evidence type="ECO:0000256" key="1">
    <source>
        <dbReference type="SAM" id="Coils"/>
    </source>
</evidence>
<feature type="compositionally biased region" description="Basic and acidic residues" evidence="2">
    <location>
        <begin position="336"/>
        <end position="353"/>
    </location>
</feature>
<dbReference type="RefSeq" id="WP_217747299.1">
    <property type="nucleotide sequence ID" value="NZ_JAHOEB010000016.1"/>
</dbReference>
<comment type="caution">
    <text evidence="3">The sequence shown here is derived from an EMBL/GenBank/DDBJ whole genome shotgun (WGS) entry which is preliminary data.</text>
</comment>
<dbReference type="AlphaFoldDB" id="A0AAW4MQA6"/>
<evidence type="ECO:0000256" key="2">
    <source>
        <dbReference type="SAM" id="MobiDB-lite"/>
    </source>
</evidence>
<keyword evidence="6" id="KW-1185">Reference proteome</keyword>
<dbReference type="InterPro" id="IPR009785">
    <property type="entry name" value="Prophage_Lj928_Orf309"/>
</dbReference>
<gene>
    <name evidence="3" type="ORF">KSV97_03630</name>
    <name evidence="4" type="ORF">KSW06_03705</name>
</gene>
<name>A0AAW4MQA6_9FIRM</name>
<evidence type="ECO:0000313" key="6">
    <source>
        <dbReference type="Proteomes" id="UP001197492"/>
    </source>
</evidence>
<evidence type="ECO:0000313" key="5">
    <source>
        <dbReference type="Proteomes" id="UP001196408"/>
    </source>
</evidence>
<dbReference type="Pfam" id="PF07083">
    <property type="entry name" value="DUF1351"/>
    <property type="match status" value="1"/>
</dbReference>